<evidence type="ECO:0000259" key="6">
    <source>
        <dbReference type="Pfam" id="PF08244"/>
    </source>
</evidence>
<dbReference type="SMART" id="SM00640">
    <property type="entry name" value="Glyco_32"/>
    <property type="match status" value="1"/>
</dbReference>
<evidence type="ECO:0000313" key="7">
    <source>
        <dbReference type="EMBL" id="CAD7653532.1"/>
    </source>
</evidence>
<comment type="similarity">
    <text evidence="1 4">Belongs to the glycosyl hydrolase 32 family.</text>
</comment>
<dbReference type="InterPro" id="IPR023296">
    <property type="entry name" value="Glyco_hydro_beta-prop_sf"/>
</dbReference>
<reference evidence="7" key="1">
    <citation type="submission" date="2020-11" db="EMBL/GenBank/DDBJ databases">
        <authorList>
            <person name="Tran Van P."/>
        </authorList>
    </citation>
    <scope>NUCLEOTIDE SEQUENCE</scope>
</reference>
<dbReference type="Pfam" id="PF08244">
    <property type="entry name" value="Glyco_hydro_32C"/>
    <property type="match status" value="1"/>
</dbReference>
<protein>
    <submittedName>
        <fullName evidence="7">Uncharacterized protein</fullName>
    </submittedName>
</protein>
<evidence type="ECO:0000313" key="8">
    <source>
        <dbReference type="Proteomes" id="UP000728032"/>
    </source>
</evidence>
<feature type="domain" description="Glycosyl hydrolase family 32 C-terminal" evidence="6">
    <location>
        <begin position="492"/>
        <end position="639"/>
    </location>
</feature>
<dbReference type="InterPro" id="IPR013148">
    <property type="entry name" value="Glyco_hydro_32_N"/>
</dbReference>
<dbReference type="SUPFAM" id="SSF49899">
    <property type="entry name" value="Concanavalin A-like lectins/glucanases"/>
    <property type="match status" value="1"/>
</dbReference>
<dbReference type="GO" id="GO:0005987">
    <property type="term" value="P:sucrose catabolic process"/>
    <property type="evidence" value="ECO:0007669"/>
    <property type="project" value="TreeGrafter"/>
</dbReference>
<keyword evidence="2 4" id="KW-0378">Hydrolase</keyword>
<dbReference type="OrthoDB" id="202537at2759"/>
<evidence type="ECO:0000256" key="4">
    <source>
        <dbReference type="RuleBase" id="RU362110"/>
    </source>
</evidence>
<dbReference type="InterPro" id="IPR001362">
    <property type="entry name" value="Glyco_hydro_32"/>
</dbReference>
<evidence type="ECO:0000256" key="1">
    <source>
        <dbReference type="ARBA" id="ARBA00009902"/>
    </source>
</evidence>
<dbReference type="GO" id="GO:0005737">
    <property type="term" value="C:cytoplasm"/>
    <property type="evidence" value="ECO:0007669"/>
    <property type="project" value="TreeGrafter"/>
</dbReference>
<keyword evidence="3 4" id="KW-0326">Glycosidase</keyword>
<dbReference type="AlphaFoldDB" id="A0A7R9M752"/>
<dbReference type="Proteomes" id="UP000728032">
    <property type="component" value="Unassembled WGS sequence"/>
</dbReference>
<evidence type="ECO:0000259" key="5">
    <source>
        <dbReference type="Pfam" id="PF00251"/>
    </source>
</evidence>
<organism evidence="7">
    <name type="scientific">Oppiella nova</name>
    <dbReference type="NCBI Taxonomy" id="334625"/>
    <lineage>
        <taxon>Eukaryota</taxon>
        <taxon>Metazoa</taxon>
        <taxon>Ecdysozoa</taxon>
        <taxon>Arthropoda</taxon>
        <taxon>Chelicerata</taxon>
        <taxon>Arachnida</taxon>
        <taxon>Acari</taxon>
        <taxon>Acariformes</taxon>
        <taxon>Sarcoptiformes</taxon>
        <taxon>Oribatida</taxon>
        <taxon>Brachypylina</taxon>
        <taxon>Oppioidea</taxon>
        <taxon>Oppiidae</taxon>
        <taxon>Oppiella</taxon>
    </lineage>
</organism>
<gene>
    <name evidence="7" type="ORF">ONB1V03_LOCUS10185</name>
</gene>
<feature type="domain" description="Glycosyl hydrolase family 32 N-terminal" evidence="5">
    <location>
        <begin position="17"/>
        <end position="168"/>
    </location>
</feature>
<dbReference type="InterPro" id="IPR013189">
    <property type="entry name" value="Glyco_hydro_32_C"/>
</dbReference>
<dbReference type="InterPro" id="IPR013320">
    <property type="entry name" value="ConA-like_dom_sf"/>
</dbReference>
<accession>A0A7R9M752</accession>
<dbReference type="EMBL" id="OC921594">
    <property type="protein sequence ID" value="CAD7653532.1"/>
    <property type="molecule type" value="Genomic_DNA"/>
</dbReference>
<dbReference type="CDD" id="cd18622">
    <property type="entry name" value="GH32_Inu-like"/>
    <property type="match status" value="1"/>
</dbReference>
<dbReference type="SUPFAM" id="SSF75005">
    <property type="entry name" value="Arabinanase/levansucrase/invertase"/>
    <property type="match status" value="2"/>
</dbReference>
<sequence>MSLSYSQYHEDYRPQLHYTPPKGWNNDPNGLLYHKGTYHLFYQFYPNDTKWGPMHWGHATSPDLFHWQTLPIALYPQLKGQEDIWSGSAIADTHNVTGFAPGGSPNTTLIAIFTGHSAPDGVQSQWMAYSLDNGLNWGYYAKNPIIPDPPKVRDFRDPKIFNQYHEDYRPQLHYPPPKGWNNDPNGLLYHKGTYHLFYQFYPNDTKPGPMHWGHATSPDLFHWQTLPIALYPQLKGQEDIWSGSAIADTHNVTGFAPGGSPNTTLIAIFTGHSAPDGVQSQWMAYSLDNGLNWGYYAKNPIIPDPPKVRDFRDPKIFKYGDYYALVLAVGDHVNIYNSLNMKEWQLKQEYGFKVGSHEGVWECVDLFPINATIDGKTVEKWVLTVNTAGRTQYFIGTFDGQKFTNDNPDNLILWVDYGPESYAGVTYNMEDSGRRVFIAWMCNFGYINEVPTSVWRGGMTLPRDLSLINTAAPDSKLRLASIPAPEILKLNQNSTKISGGVLKANTSLSIVPKVASKLVDIELELDMSGANQSADRFGVEFKGAKDWLRVYYTGAGNKFVIDRSGAGRHEFSKNFMLTPDAPRLTTGPVVSMRLVLDVSSVELYADSGLTVMTGSFYSTDNLTANISLFYESTDNTKQLKCNDININSLKSIWN</sequence>
<dbReference type="Pfam" id="PF00251">
    <property type="entry name" value="Glyco_hydro_32N"/>
    <property type="match status" value="2"/>
</dbReference>
<feature type="domain" description="Glycosyl hydrolase family 32 N-terminal" evidence="5">
    <location>
        <begin position="173"/>
        <end position="469"/>
    </location>
</feature>
<evidence type="ECO:0000256" key="3">
    <source>
        <dbReference type="ARBA" id="ARBA00023295"/>
    </source>
</evidence>
<dbReference type="EMBL" id="CAJPVJ010006769">
    <property type="protein sequence ID" value="CAG2170719.1"/>
    <property type="molecule type" value="Genomic_DNA"/>
</dbReference>
<dbReference type="Gene3D" id="2.115.10.20">
    <property type="entry name" value="Glycosyl hydrolase domain, family 43"/>
    <property type="match status" value="2"/>
</dbReference>
<keyword evidence="8" id="KW-1185">Reference proteome</keyword>
<evidence type="ECO:0000256" key="2">
    <source>
        <dbReference type="ARBA" id="ARBA00022801"/>
    </source>
</evidence>
<dbReference type="PANTHER" id="PTHR42800:SF1">
    <property type="entry name" value="EXOINULINASE INUD (AFU_ORTHOLOGUE AFUA_5G00480)"/>
    <property type="match status" value="1"/>
</dbReference>
<dbReference type="PANTHER" id="PTHR42800">
    <property type="entry name" value="EXOINULINASE INUD (AFU_ORTHOLOGUE AFUA_5G00480)"/>
    <property type="match status" value="1"/>
</dbReference>
<dbReference type="Gene3D" id="2.60.120.560">
    <property type="entry name" value="Exo-inulinase, domain 1"/>
    <property type="match status" value="1"/>
</dbReference>
<dbReference type="GO" id="GO:0004575">
    <property type="term" value="F:sucrose alpha-glucosidase activity"/>
    <property type="evidence" value="ECO:0007669"/>
    <property type="project" value="TreeGrafter"/>
</dbReference>
<name>A0A7R9M752_9ACAR</name>
<proteinExistence type="inferred from homology"/>